<dbReference type="InterPro" id="IPR014914">
    <property type="entry name" value="RES_dom"/>
</dbReference>
<gene>
    <name evidence="2" type="ORF">SM757_17720</name>
</gene>
<evidence type="ECO:0000259" key="1">
    <source>
        <dbReference type="SMART" id="SM00953"/>
    </source>
</evidence>
<dbReference type="RefSeq" id="WP_322466496.1">
    <property type="nucleotide sequence ID" value="NZ_JAXOJX010000029.1"/>
</dbReference>
<evidence type="ECO:0000313" key="2">
    <source>
        <dbReference type="EMBL" id="MDZ5458418.1"/>
    </source>
</evidence>
<accession>A0ABU5IJ35</accession>
<reference evidence="2 3" key="1">
    <citation type="submission" date="2023-11" db="EMBL/GenBank/DDBJ databases">
        <title>Draft genome of Azohydromonas lata strain H1 (DSM1123), a polyhydroxyalkanoate producer.</title>
        <authorList>
            <person name="Traversa D."/>
            <person name="D'Addabbo P."/>
            <person name="Pazzani C."/>
            <person name="Manzari C."/>
            <person name="Chiara M."/>
            <person name="Scrascia M."/>
        </authorList>
    </citation>
    <scope>NUCLEOTIDE SEQUENCE [LARGE SCALE GENOMIC DNA]</scope>
    <source>
        <strain evidence="2 3">H1</strain>
    </source>
</reference>
<evidence type="ECO:0000313" key="3">
    <source>
        <dbReference type="Proteomes" id="UP001293718"/>
    </source>
</evidence>
<name>A0ABU5IJ35_9BURK</name>
<dbReference type="SMART" id="SM00953">
    <property type="entry name" value="RES"/>
    <property type="match status" value="1"/>
</dbReference>
<dbReference type="Proteomes" id="UP001293718">
    <property type="component" value="Unassembled WGS sequence"/>
</dbReference>
<organism evidence="2 3">
    <name type="scientific">Azohydromonas lata</name>
    <dbReference type="NCBI Taxonomy" id="45677"/>
    <lineage>
        <taxon>Bacteria</taxon>
        <taxon>Pseudomonadati</taxon>
        <taxon>Pseudomonadota</taxon>
        <taxon>Betaproteobacteria</taxon>
        <taxon>Burkholderiales</taxon>
        <taxon>Sphaerotilaceae</taxon>
        <taxon>Azohydromonas</taxon>
    </lineage>
</organism>
<keyword evidence="3" id="KW-1185">Reference proteome</keyword>
<sequence>MTADALPPPGAAEAFTLRALTRAEVPRWYHVYSTRDFPLTAASFNEGHGASRFAPLRGADGQPLHTYYAASTPECACMESLLHDVSLQPPGVFEVARLAHYHMATLELDAQLQCVSLHTKDLPRLGLTRAQLIDSLPNAYPLTRAWAQAAFDQRPQAQALSYTSRRDDAGRCLLLCRQRLPTPPFRIVADEPLALAPRRQDVLALVRSLGVWEI</sequence>
<dbReference type="Pfam" id="PF08808">
    <property type="entry name" value="RES"/>
    <property type="match status" value="1"/>
</dbReference>
<dbReference type="EMBL" id="JAXOJX010000029">
    <property type="protein sequence ID" value="MDZ5458418.1"/>
    <property type="molecule type" value="Genomic_DNA"/>
</dbReference>
<comment type="caution">
    <text evidence="2">The sequence shown here is derived from an EMBL/GenBank/DDBJ whole genome shotgun (WGS) entry which is preliminary data.</text>
</comment>
<proteinExistence type="predicted"/>
<feature type="domain" description="RES" evidence="1">
    <location>
        <begin position="44"/>
        <end position="190"/>
    </location>
</feature>
<protein>
    <submittedName>
        <fullName evidence="2">RES family NAD+ phosphorylase</fullName>
    </submittedName>
</protein>